<dbReference type="PROSITE" id="PS51257">
    <property type="entry name" value="PROKAR_LIPOPROTEIN"/>
    <property type="match status" value="1"/>
</dbReference>
<evidence type="ECO:0008006" key="3">
    <source>
        <dbReference type="Google" id="ProtNLM"/>
    </source>
</evidence>
<sequence length="177" mass="19407">MGTEWMRRERWLAVGVMGALALGSTGCGSWKRGGSVTDRMACWFKDSCVVHVPCETVRHDWPPSEHDAEIAAQAAAGIPMMQGRFLMDDGSTPPPSSVEAMTFYVSALPLQEVFMGCSPGGWVQISEDGHFRTVSSRRTVGYYLGAMHGTGGEGFHFVELVFTEDACVEIQLLRTKR</sequence>
<name>A0ABR9PHR3_9BACT</name>
<reference evidence="1 2" key="1">
    <citation type="submission" date="2020-02" db="EMBL/GenBank/DDBJ databases">
        <authorList>
            <person name="Babadi Z.K."/>
            <person name="Risdian C."/>
            <person name="Ebrahimipour G.H."/>
            <person name="Wink J."/>
        </authorList>
    </citation>
    <scope>NUCLEOTIDE SEQUENCE [LARGE SCALE GENOMIC DNA]</scope>
    <source>
        <strain evidence="1 2">ZKHCc1 1396</strain>
    </source>
</reference>
<proteinExistence type="predicted"/>
<comment type="caution">
    <text evidence="1">The sequence shown here is derived from an EMBL/GenBank/DDBJ whole genome shotgun (WGS) entry which is preliminary data.</text>
</comment>
<dbReference type="Proteomes" id="UP001516472">
    <property type="component" value="Unassembled WGS sequence"/>
</dbReference>
<gene>
    <name evidence="1" type="ORF">G4177_04225</name>
</gene>
<dbReference type="RefSeq" id="WP_193346777.1">
    <property type="nucleotide sequence ID" value="NZ_CBCSIP010000054.1"/>
</dbReference>
<organism evidence="1 2">
    <name type="scientific">Corallococcus soli</name>
    <dbReference type="NCBI Taxonomy" id="2710757"/>
    <lineage>
        <taxon>Bacteria</taxon>
        <taxon>Pseudomonadati</taxon>
        <taxon>Myxococcota</taxon>
        <taxon>Myxococcia</taxon>
        <taxon>Myxococcales</taxon>
        <taxon>Cystobacterineae</taxon>
        <taxon>Myxococcaceae</taxon>
        <taxon>Corallococcus</taxon>
    </lineage>
</organism>
<dbReference type="EMBL" id="JAAIYO010000001">
    <property type="protein sequence ID" value="MBE4747384.1"/>
    <property type="molecule type" value="Genomic_DNA"/>
</dbReference>
<keyword evidence="2" id="KW-1185">Reference proteome</keyword>
<accession>A0ABR9PHR3</accession>
<evidence type="ECO:0000313" key="1">
    <source>
        <dbReference type="EMBL" id="MBE4747384.1"/>
    </source>
</evidence>
<evidence type="ECO:0000313" key="2">
    <source>
        <dbReference type="Proteomes" id="UP001516472"/>
    </source>
</evidence>
<protein>
    <recommendedName>
        <fullName evidence="3">Lipoprotein</fullName>
    </recommendedName>
</protein>